<dbReference type="PROSITE" id="PS50045">
    <property type="entry name" value="SIGMA54_INTERACT_4"/>
    <property type="match status" value="1"/>
</dbReference>
<feature type="transmembrane region" description="Helical" evidence="9">
    <location>
        <begin position="463"/>
        <end position="487"/>
    </location>
</feature>
<evidence type="ECO:0000259" key="10">
    <source>
        <dbReference type="PROSITE" id="PS50042"/>
    </source>
</evidence>
<dbReference type="Gene3D" id="1.10.8.60">
    <property type="match status" value="1"/>
</dbReference>
<dbReference type="SUPFAM" id="SSF52540">
    <property type="entry name" value="P-loop containing nucleoside triphosphate hydrolases"/>
    <property type="match status" value="1"/>
</dbReference>
<keyword evidence="3" id="KW-0479">Metal-binding</keyword>
<keyword evidence="9" id="KW-1133">Transmembrane helix</keyword>
<dbReference type="AlphaFoldDB" id="A0AAP5M8K2"/>
<dbReference type="Gene3D" id="3.40.50.300">
    <property type="entry name" value="P-loop containing nucleotide triphosphate hydrolases"/>
    <property type="match status" value="1"/>
</dbReference>
<dbReference type="PANTHER" id="PTHR30224:SF4">
    <property type="entry name" value="ELECTRON TRANSPORT PROTEIN YCCM-RELATED"/>
    <property type="match status" value="1"/>
</dbReference>
<dbReference type="PROSITE" id="PS00198">
    <property type="entry name" value="4FE4S_FER_1"/>
    <property type="match status" value="1"/>
</dbReference>
<organism evidence="13 14">
    <name type="scientific">Aetokthonos hydrillicola Thurmond2011</name>
    <dbReference type="NCBI Taxonomy" id="2712845"/>
    <lineage>
        <taxon>Bacteria</taxon>
        <taxon>Bacillati</taxon>
        <taxon>Cyanobacteriota</taxon>
        <taxon>Cyanophyceae</taxon>
        <taxon>Nostocales</taxon>
        <taxon>Hapalosiphonaceae</taxon>
        <taxon>Aetokthonos</taxon>
    </lineage>
</organism>
<evidence type="ECO:0000313" key="13">
    <source>
        <dbReference type="EMBL" id="MDR9893688.1"/>
    </source>
</evidence>
<protein>
    <submittedName>
        <fullName evidence="13">Sigma 54-interacting transcriptional regulator</fullName>
    </submittedName>
</protein>
<keyword evidence="4" id="KW-0547">Nucleotide-binding</keyword>
<dbReference type="InterPro" id="IPR017900">
    <property type="entry name" value="4Fe4S_Fe_S_CS"/>
</dbReference>
<dbReference type="GO" id="GO:0046872">
    <property type="term" value="F:metal ion binding"/>
    <property type="evidence" value="ECO:0007669"/>
    <property type="project" value="UniProtKB-KW"/>
</dbReference>
<evidence type="ECO:0000259" key="11">
    <source>
        <dbReference type="PROSITE" id="PS50045"/>
    </source>
</evidence>
<evidence type="ECO:0000313" key="14">
    <source>
        <dbReference type="Proteomes" id="UP000667802"/>
    </source>
</evidence>
<evidence type="ECO:0000259" key="12">
    <source>
        <dbReference type="PROSITE" id="PS51379"/>
    </source>
</evidence>
<dbReference type="CDD" id="cd00038">
    <property type="entry name" value="CAP_ED"/>
    <property type="match status" value="1"/>
</dbReference>
<feature type="transmembrane region" description="Helical" evidence="9">
    <location>
        <begin position="826"/>
        <end position="843"/>
    </location>
</feature>
<comment type="caution">
    <text evidence="13">The sequence shown here is derived from an EMBL/GenBank/DDBJ whole genome shotgun (WGS) entry which is preliminary data.</text>
</comment>
<feature type="transmembrane region" description="Helical" evidence="9">
    <location>
        <begin position="537"/>
        <end position="557"/>
    </location>
</feature>
<keyword evidence="6" id="KW-0408">Iron</keyword>
<evidence type="ECO:0000256" key="2">
    <source>
        <dbReference type="ARBA" id="ARBA00022475"/>
    </source>
</evidence>
<gene>
    <name evidence="13" type="ORF">G7B40_003725</name>
</gene>
<keyword evidence="2" id="KW-1003">Cell membrane</keyword>
<dbReference type="GO" id="GO:0051536">
    <property type="term" value="F:iron-sulfur cluster binding"/>
    <property type="evidence" value="ECO:0007669"/>
    <property type="project" value="UniProtKB-KW"/>
</dbReference>
<dbReference type="Pfam" id="PF25601">
    <property type="entry name" value="AAA_lid_14"/>
    <property type="match status" value="1"/>
</dbReference>
<feature type="transmembrane region" description="Helical" evidence="9">
    <location>
        <begin position="424"/>
        <end position="443"/>
    </location>
</feature>
<dbReference type="InterPro" id="IPR000595">
    <property type="entry name" value="cNMP-bd_dom"/>
</dbReference>
<evidence type="ECO:0000256" key="5">
    <source>
        <dbReference type="ARBA" id="ARBA00022840"/>
    </source>
</evidence>
<dbReference type="InterPro" id="IPR052378">
    <property type="entry name" value="NosR_regulator"/>
</dbReference>
<feature type="domain" description="Sigma-54 factor interaction" evidence="11">
    <location>
        <begin position="164"/>
        <end position="377"/>
    </location>
</feature>
<evidence type="ECO:0000256" key="6">
    <source>
        <dbReference type="ARBA" id="ARBA00023004"/>
    </source>
</evidence>
<dbReference type="Pfam" id="PF00158">
    <property type="entry name" value="Sigma54_activat"/>
    <property type="match status" value="1"/>
</dbReference>
<dbReference type="InterPro" id="IPR014710">
    <property type="entry name" value="RmlC-like_jellyroll"/>
</dbReference>
<dbReference type="EMBL" id="JAALHA020000001">
    <property type="protein sequence ID" value="MDR9893688.1"/>
    <property type="molecule type" value="Genomic_DNA"/>
</dbReference>
<evidence type="ECO:0000256" key="3">
    <source>
        <dbReference type="ARBA" id="ARBA00022723"/>
    </source>
</evidence>
<dbReference type="GO" id="GO:0006355">
    <property type="term" value="P:regulation of DNA-templated transcription"/>
    <property type="evidence" value="ECO:0007669"/>
    <property type="project" value="InterPro"/>
</dbReference>
<accession>A0AAP5M8K2</accession>
<keyword evidence="8 9" id="KW-0472">Membrane</keyword>
<dbReference type="PROSITE" id="PS51379">
    <property type="entry name" value="4FE4S_FER_2"/>
    <property type="match status" value="1"/>
</dbReference>
<comment type="subcellular location">
    <subcellularLocation>
        <location evidence="1">Cell membrane</location>
    </subcellularLocation>
</comment>
<feature type="transmembrane region" description="Helical" evidence="9">
    <location>
        <begin position="740"/>
        <end position="760"/>
    </location>
</feature>
<dbReference type="SMART" id="SM00100">
    <property type="entry name" value="cNMP"/>
    <property type="match status" value="1"/>
</dbReference>
<dbReference type="SUPFAM" id="SSF51206">
    <property type="entry name" value="cAMP-binding domain-like"/>
    <property type="match status" value="1"/>
</dbReference>
<feature type="domain" description="4Fe-4S ferredoxin-type" evidence="12">
    <location>
        <begin position="621"/>
        <end position="651"/>
    </location>
</feature>
<keyword evidence="5" id="KW-0067">ATP-binding</keyword>
<evidence type="ECO:0000256" key="9">
    <source>
        <dbReference type="SAM" id="Phobius"/>
    </source>
</evidence>
<evidence type="ECO:0000256" key="8">
    <source>
        <dbReference type="ARBA" id="ARBA00023136"/>
    </source>
</evidence>
<proteinExistence type="predicted"/>
<dbReference type="InterPro" id="IPR018490">
    <property type="entry name" value="cNMP-bd_dom_sf"/>
</dbReference>
<dbReference type="Pfam" id="PF00027">
    <property type="entry name" value="cNMP_binding"/>
    <property type="match status" value="1"/>
</dbReference>
<dbReference type="Pfam" id="PF12801">
    <property type="entry name" value="Fer4_5"/>
    <property type="match status" value="2"/>
</dbReference>
<dbReference type="SUPFAM" id="SSF54862">
    <property type="entry name" value="4Fe-4S ferredoxins"/>
    <property type="match status" value="1"/>
</dbReference>
<feature type="transmembrane region" description="Helical" evidence="9">
    <location>
        <begin position="666"/>
        <end position="683"/>
    </location>
</feature>
<dbReference type="InterPro" id="IPR002078">
    <property type="entry name" value="Sigma_54_int"/>
</dbReference>
<keyword evidence="7" id="KW-0411">Iron-sulfur</keyword>
<feature type="transmembrane region" description="Helical" evidence="9">
    <location>
        <begin position="793"/>
        <end position="814"/>
    </location>
</feature>
<dbReference type="RefSeq" id="WP_208338316.1">
    <property type="nucleotide sequence ID" value="NZ_CAWQFN010000041.1"/>
</dbReference>
<dbReference type="InterPro" id="IPR017896">
    <property type="entry name" value="4Fe4S_Fe-S-bd"/>
</dbReference>
<keyword evidence="14" id="KW-1185">Reference proteome</keyword>
<feature type="transmembrane region" description="Helical" evidence="9">
    <location>
        <begin position="508"/>
        <end position="525"/>
    </location>
</feature>
<dbReference type="GO" id="GO:0005524">
    <property type="term" value="F:ATP binding"/>
    <property type="evidence" value="ECO:0007669"/>
    <property type="project" value="InterPro"/>
</dbReference>
<name>A0AAP5M8K2_9CYAN</name>
<dbReference type="PANTHER" id="PTHR30224">
    <property type="entry name" value="ELECTRON TRANSPORT PROTEIN"/>
    <property type="match status" value="1"/>
</dbReference>
<feature type="transmembrane region" description="Helical" evidence="9">
    <location>
        <begin position="703"/>
        <end position="728"/>
    </location>
</feature>
<evidence type="ECO:0000256" key="7">
    <source>
        <dbReference type="ARBA" id="ARBA00023014"/>
    </source>
</evidence>
<dbReference type="GO" id="GO:0005886">
    <property type="term" value="C:plasma membrane"/>
    <property type="evidence" value="ECO:0007669"/>
    <property type="project" value="UniProtKB-SubCell"/>
</dbReference>
<dbReference type="InterPro" id="IPR027417">
    <property type="entry name" value="P-loop_NTPase"/>
</dbReference>
<dbReference type="Proteomes" id="UP000667802">
    <property type="component" value="Unassembled WGS sequence"/>
</dbReference>
<reference evidence="14" key="1">
    <citation type="journal article" date="2021" name="Science">
        <title>Hunting the eagle killer: A cyanobacterial neurotoxin causes vacuolar myelinopathy.</title>
        <authorList>
            <person name="Breinlinger S."/>
            <person name="Phillips T.J."/>
            <person name="Haram B.N."/>
            <person name="Mares J."/>
            <person name="Martinez Yerena J.A."/>
            <person name="Hrouzek P."/>
            <person name="Sobotka R."/>
            <person name="Henderson W.M."/>
            <person name="Schmieder P."/>
            <person name="Williams S.M."/>
            <person name="Lauderdale J.D."/>
            <person name="Wilde H.D."/>
            <person name="Gerrin W."/>
            <person name="Kust A."/>
            <person name="Washington J.W."/>
            <person name="Wagner C."/>
            <person name="Geier B."/>
            <person name="Liebeke M."/>
            <person name="Enke H."/>
            <person name="Niedermeyer T.H.J."/>
            <person name="Wilde S.B."/>
        </authorList>
    </citation>
    <scope>NUCLEOTIDE SEQUENCE [LARGE SCALE GENOMIC DNA]</scope>
    <source>
        <strain evidence="14">Thurmond2011</strain>
    </source>
</reference>
<dbReference type="Gene3D" id="2.60.120.10">
    <property type="entry name" value="Jelly Rolls"/>
    <property type="match status" value="1"/>
</dbReference>
<sequence>MITTEVVIWLQERTALGILPPEPLNAIAQVIEEKVIPANQTLVTEGTAPEALYILLEGKLESHSSSQINPSLAIGFLPGSVIHLQELHLDELAMRTITTVTECRLWAVPAAKFRELVSKYPEINQAISRQMAQEVVQLTSALTYEQERSVALRPYLVTKAKRGIVGTSRYAIRLREEIREAAAERKAVLIFGEPGLEKDNIAALIHFGSAKRREPIIKVECSLLQASGADLFGRFGGKPGLLEWLGEGTLVLNNIQDAPQELVPDLCNLIRNNTYKPVSRSEDPTPEPRISQARILIISEKNQSKIERSVGQIIKVPPLRVRKTDIKAQVEYYISLYTKTNSIRKPKVTPEAIRRLQSYDFPGNLQELQNLVERAIVQAEGAKELTEEIFWSAQTKKKQFRVNLLNAYPGLRKFLRSPWWTDRINYGFTLTVFPIIIAILFIGPQTRDRNFALNLFWAWWWPFFLLAFPFLGRVWCSVCPFMIYGEVTQKLSLWLFPRQLKRWPRQEAEKWGGWFLFGLFTLIFLWEELWKLENTAYLSACLLLLITAGAMIFSAIFERRFWCRYLCPIGGMNGLFAKLSMTELRAQQGICSATCTTYQCYKGGPQKGEGMETLGCPLYSHPAQLEDNRDCVLCMTCLKACPHRSVEFNLRPPGIELWTTHVPRSYEVALMFLLLGGVYLHRLPELQSWLGLHLDLTQFLPHLGISLLALMIPVAIPFAAYGLMVGLYRLSQNRFKPRRFVELAYGYLPLVLGGNLAHYLRLGLAEGGRILPVTFATFGLQGDQLPVLVAHPAVIEFLQGTTLIVSVLLTIVLIQKIARQPMRSLFWQHLAAIALGATMWSIIVSP</sequence>
<feature type="domain" description="Cyclic nucleotide-binding" evidence="10">
    <location>
        <begin position="15"/>
        <end position="134"/>
    </location>
</feature>
<evidence type="ECO:0000256" key="1">
    <source>
        <dbReference type="ARBA" id="ARBA00004236"/>
    </source>
</evidence>
<keyword evidence="9" id="KW-0812">Transmembrane</keyword>
<evidence type="ECO:0000256" key="4">
    <source>
        <dbReference type="ARBA" id="ARBA00022741"/>
    </source>
</evidence>
<dbReference type="InterPro" id="IPR058031">
    <property type="entry name" value="AAA_lid_NorR"/>
</dbReference>
<dbReference type="PROSITE" id="PS50042">
    <property type="entry name" value="CNMP_BINDING_3"/>
    <property type="match status" value="1"/>
</dbReference>